<organism evidence="6 7">
    <name type="scientific">Bacillus licheniformis</name>
    <dbReference type="NCBI Taxonomy" id="1402"/>
    <lineage>
        <taxon>Bacteria</taxon>
        <taxon>Bacillati</taxon>
        <taxon>Bacillota</taxon>
        <taxon>Bacilli</taxon>
        <taxon>Bacillales</taxon>
        <taxon>Bacillaceae</taxon>
        <taxon>Bacillus</taxon>
    </lineage>
</organism>
<dbReference type="Gene3D" id="3.40.50.300">
    <property type="entry name" value="P-loop containing nucleotide triphosphate hydrolases"/>
    <property type="match status" value="1"/>
</dbReference>
<dbReference type="RefSeq" id="WP_009329341.1">
    <property type="nucleotide sequence ID" value="NZ_BEXU01000032.1"/>
</dbReference>
<dbReference type="GO" id="GO:0005524">
    <property type="term" value="F:ATP binding"/>
    <property type="evidence" value="ECO:0007669"/>
    <property type="project" value="UniProtKB-KW"/>
</dbReference>
<dbReference type="PANTHER" id="PTHR42939">
    <property type="entry name" value="ABC TRANSPORTER ATP-BINDING PROTEIN ALBC-RELATED"/>
    <property type="match status" value="1"/>
</dbReference>
<feature type="domain" description="ABC transporter" evidence="4">
    <location>
        <begin position="2"/>
        <end position="226"/>
    </location>
</feature>
<evidence type="ECO:0000313" key="7">
    <source>
        <dbReference type="Proteomes" id="UP000435910"/>
    </source>
</evidence>
<accession>A0A1Y0YUN3</accession>
<dbReference type="CDD" id="cd03230">
    <property type="entry name" value="ABC_DR_subfamily_A"/>
    <property type="match status" value="1"/>
</dbReference>
<evidence type="ECO:0000313" key="5">
    <source>
        <dbReference type="EMBL" id="QPR74614.1"/>
    </source>
</evidence>
<dbReference type="InterPro" id="IPR027417">
    <property type="entry name" value="P-loop_NTPase"/>
</dbReference>
<dbReference type="EMBL" id="NILC01000001">
    <property type="protein sequence ID" value="TWL34068.1"/>
    <property type="molecule type" value="Genomic_DNA"/>
</dbReference>
<dbReference type="Proteomes" id="UP000435910">
    <property type="component" value="Unassembled WGS sequence"/>
</dbReference>
<dbReference type="InterPro" id="IPR003593">
    <property type="entry name" value="AAA+_ATPase"/>
</dbReference>
<dbReference type="GeneID" id="92860394"/>
<name>A0A1Y0YUN3_BACLI</name>
<dbReference type="GO" id="GO:0016887">
    <property type="term" value="F:ATP hydrolysis activity"/>
    <property type="evidence" value="ECO:0007669"/>
    <property type="project" value="InterPro"/>
</dbReference>
<evidence type="ECO:0000313" key="8">
    <source>
        <dbReference type="Proteomes" id="UP000595038"/>
    </source>
</evidence>
<keyword evidence="1" id="KW-0813">Transport</keyword>
<dbReference type="EMBL" id="CP065647">
    <property type="protein sequence ID" value="QPR74614.1"/>
    <property type="molecule type" value="Genomic_DNA"/>
</dbReference>
<dbReference type="SUPFAM" id="SSF52540">
    <property type="entry name" value="P-loop containing nucleoside triphosphate hydrolases"/>
    <property type="match status" value="1"/>
</dbReference>
<evidence type="ECO:0000313" key="6">
    <source>
        <dbReference type="EMBL" id="TWL34068.1"/>
    </source>
</evidence>
<dbReference type="PROSITE" id="PS50893">
    <property type="entry name" value="ABC_TRANSPORTER_2"/>
    <property type="match status" value="1"/>
</dbReference>
<reference evidence="5 8" key="2">
    <citation type="submission" date="2020-12" db="EMBL/GenBank/DDBJ databases">
        <title>FDA dAtabase for Regulatory Grade micrObial Sequences (FDA-ARGOS): Supporting development and validation of Infectious Disease Dx tests.</title>
        <authorList>
            <person name="Nelson B."/>
            <person name="Plummer A."/>
            <person name="Tallon L."/>
            <person name="Sadzewicz L."/>
            <person name="Zhao X."/>
            <person name="Boylan J."/>
            <person name="Ott S."/>
            <person name="Bowen H."/>
            <person name="Vavikolanu K."/>
            <person name="Mehta A."/>
            <person name="Aluvathingal J."/>
            <person name="Nadendla S."/>
            <person name="Myers T."/>
            <person name="Yan Y."/>
            <person name="Sichtig H."/>
        </authorList>
    </citation>
    <scope>NUCLEOTIDE SEQUENCE [LARGE SCALE GENOMIC DNA]</scope>
    <source>
        <strain evidence="5 8">FDAARGOS_923</strain>
    </source>
</reference>
<dbReference type="SMART" id="SM00382">
    <property type="entry name" value="AAA"/>
    <property type="match status" value="1"/>
</dbReference>
<proteinExistence type="predicted"/>
<keyword evidence="3 6" id="KW-0067">ATP-binding</keyword>
<dbReference type="InterPro" id="IPR003439">
    <property type="entry name" value="ABC_transporter-like_ATP-bd"/>
</dbReference>
<protein>
    <submittedName>
        <fullName evidence="5">ABC transporter ATP-binding protein</fullName>
    </submittedName>
    <submittedName>
        <fullName evidence="6">Lipopolysaccharide export system ATP-binding protein LptB</fullName>
    </submittedName>
</protein>
<evidence type="ECO:0000256" key="3">
    <source>
        <dbReference type="ARBA" id="ARBA00022840"/>
    </source>
</evidence>
<gene>
    <name evidence="6" type="ORF">CHCC16736_1848</name>
    <name evidence="5" type="ORF">I6G80_10330</name>
</gene>
<sequence>MLKLQNISKEYPQSNFSMKNLEFACGRNQIIGLLGKNGAGKTTLLEIIAGLIPPDSGEVVVDGHLTNYLEKIGYLEDDPKLFENLTCYELIKYQSLLIEKPLSQEQIIETLDMFSLKEQKDQMASSLSRGMRQRMSFILSTLHQPDVILLDEPFTGLDPKNMADMKKILINIRNQNRIIILSTHILQFAADLCDEILFINNGNIIHTEKKLAGETFNEASLEKKFLEYLC</sequence>
<dbReference type="Proteomes" id="UP000595038">
    <property type="component" value="Chromosome"/>
</dbReference>
<evidence type="ECO:0000256" key="1">
    <source>
        <dbReference type="ARBA" id="ARBA00022448"/>
    </source>
</evidence>
<dbReference type="PANTHER" id="PTHR42939:SF1">
    <property type="entry name" value="ABC TRANSPORTER ATP-BINDING PROTEIN ALBC-RELATED"/>
    <property type="match status" value="1"/>
</dbReference>
<dbReference type="InterPro" id="IPR051782">
    <property type="entry name" value="ABC_Transporter_VariousFunc"/>
</dbReference>
<dbReference type="AlphaFoldDB" id="A0A1Y0YUN3"/>
<dbReference type="Pfam" id="PF00005">
    <property type="entry name" value="ABC_tran"/>
    <property type="match status" value="1"/>
</dbReference>
<keyword evidence="2" id="KW-0547">Nucleotide-binding</keyword>
<evidence type="ECO:0000256" key="2">
    <source>
        <dbReference type="ARBA" id="ARBA00022741"/>
    </source>
</evidence>
<reference evidence="6 7" key="1">
    <citation type="submission" date="2019-06" db="EMBL/GenBank/DDBJ databases">
        <title>Genome sequence analysis of &gt;100 Bacillus licheniformis strains suggests intrinsic resistance to this species.</title>
        <authorList>
            <person name="Wels M."/>
            <person name="Siezen R.J."/>
            <person name="Johansen E."/>
            <person name="Stuer-Lauridsen B."/>
            <person name="Bjerre K."/>
            <person name="Nielsen B.K.K."/>
        </authorList>
    </citation>
    <scope>NUCLEOTIDE SEQUENCE [LARGE SCALE GENOMIC DNA]</scope>
    <source>
        <strain evidence="6 7">BAC-16736</strain>
    </source>
</reference>
<dbReference type="OMA" id="MEEAQQC"/>
<evidence type="ECO:0000259" key="4">
    <source>
        <dbReference type="PROSITE" id="PS50893"/>
    </source>
</evidence>